<name>A0A164T408_9AGAM</name>
<keyword evidence="2" id="KW-1185">Reference proteome</keyword>
<gene>
    <name evidence="1" type="ORF">SISNIDRAFT_486991</name>
</gene>
<organism evidence="1 2">
    <name type="scientific">Sistotremastrum niveocremeum HHB9708</name>
    <dbReference type="NCBI Taxonomy" id="1314777"/>
    <lineage>
        <taxon>Eukaryota</taxon>
        <taxon>Fungi</taxon>
        <taxon>Dikarya</taxon>
        <taxon>Basidiomycota</taxon>
        <taxon>Agaricomycotina</taxon>
        <taxon>Agaricomycetes</taxon>
        <taxon>Sistotremastrales</taxon>
        <taxon>Sistotremastraceae</taxon>
        <taxon>Sertulicium</taxon>
        <taxon>Sertulicium niveocremeum</taxon>
    </lineage>
</organism>
<proteinExistence type="predicted"/>
<protein>
    <submittedName>
        <fullName evidence="1">Uncharacterized protein</fullName>
    </submittedName>
</protein>
<sequence>MTRWCRDHCRVLVRRSHESHREFFPAWVFFTSLDPGNEDLRGYRSDSHEQNVARVLSSFDRDRKLGDREDVFASAVVKCKSLLRDDRSETVTRILSPDIRSSVLRSLLQNPIFSWGGIKDIVAFITRGNEVAVLEELVEFFSNLPDIKPVGRYIELLVIDFLSFLIPSLPSMFTLPRPFDLAPTLALLLRYPSEIENSLWPYSDALIYFLDHGGFEQLSSLRPAYDFFQLCLTLPSDDGPTSTSSQGRARFYLEPHWGLIALPPPSHEELQNLVNALQSYQNDMASEDLEKNFVDAVIECDYLAREGSQLEMKALLHQVDRVSLLGLL</sequence>
<dbReference type="EMBL" id="KV419412">
    <property type="protein sequence ID" value="KZS92059.1"/>
    <property type="molecule type" value="Genomic_DNA"/>
</dbReference>
<accession>A0A164T408</accession>
<evidence type="ECO:0000313" key="2">
    <source>
        <dbReference type="Proteomes" id="UP000076722"/>
    </source>
</evidence>
<evidence type="ECO:0000313" key="1">
    <source>
        <dbReference type="EMBL" id="KZS92059.1"/>
    </source>
</evidence>
<dbReference type="AlphaFoldDB" id="A0A164T408"/>
<reference evidence="1 2" key="1">
    <citation type="journal article" date="2016" name="Mol. Biol. Evol.">
        <title>Comparative Genomics of Early-Diverging Mushroom-Forming Fungi Provides Insights into the Origins of Lignocellulose Decay Capabilities.</title>
        <authorList>
            <person name="Nagy L.G."/>
            <person name="Riley R."/>
            <person name="Tritt A."/>
            <person name="Adam C."/>
            <person name="Daum C."/>
            <person name="Floudas D."/>
            <person name="Sun H."/>
            <person name="Yadav J.S."/>
            <person name="Pangilinan J."/>
            <person name="Larsson K.H."/>
            <person name="Matsuura K."/>
            <person name="Barry K."/>
            <person name="Labutti K."/>
            <person name="Kuo R."/>
            <person name="Ohm R.A."/>
            <person name="Bhattacharya S.S."/>
            <person name="Shirouzu T."/>
            <person name="Yoshinaga Y."/>
            <person name="Martin F.M."/>
            <person name="Grigoriev I.V."/>
            <person name="Hibbett D.S."/>
        </authorList>
    </citation>
    <scope>NUCLEOTIDE SEQUENCE [LARGE SCALE GENOMIC DNA]</scope>
    <source>
        <strain evidence="1 2">HHB9708</strain>
    </source>
</reference>
<dbReference type="Proteomes" id="UP000076722">
    <property type="component" value="Unassembled WGS sequence"/>
</dbReference>